<reference evidence="7 8" key="1">
    <citation type="journal article" date="2015" name="Genome Biol. Evol.">
        <title>Comparative Genomics of a Bacterivorous Green Alga Reveals Evolutionary Causalities and Consequences of Phago-Mixotrophic Mode of Nutrition.</title>
        <authorList>
            <person name="Burns J.A."/>
            <person name="Paasch A."/>
            <person name="Narechania A."/>
            <person name="Kim E."/>
        </authorList>
    </citation>
    <scope>NUCLEOTIDE SEQUENCE [LARGE SCALE GENOMIC DNA]</scope>
    <source>
        <strain evidence="7 8">PLY_AMNH</strain>
    </source>
</reference>
<feature type="transmembrane region" description="Helical" evidence="6">
    <location>
        <begin position="109"/>
        <end position="126"/>
    </location>
</feature>
<dbReference type="Pfam" id="PF00083">
    <property type="entry name" value="Sugar_tr"/>
    <property type="match status" value="1"/>
</dbReference>
<keyword evidence="8" id="KW-1185">Reference proteome</keyword>
<feature type="transmembrane region" description="Helical" evidence="6">
    <location>
        <begin position="138"/>
        <end position="159"/>
    </location>
</feature>
<evidence type="ECO:0000313" key="8">
    <source>
        <dbReference type="Proteomes" id="UP001190700"/>
    </source>
</evidence>
<keyword evidence="2 6" id="KW-0812">Transmembrane</keyword>
<dbReference type="Proteomes" id="UP001190700">
    <property type="component" value="Unassembled WGS sequence"/>
</dbReference>
<evidence type="ECO:0000256" key="4">
    <source>
        <dbReference type="ARBA" id="ARBA00023136"/>
    </source>
</evidence>
<evidence type="ECO:0000256" key="2">
    <source>
        <dbReference type="ARBA" id="ARBA00022692"/>
    </source>
</evidence>
<evidence type="ECO:0000256" key="1">
    <source>
        <dbReference type="ARBA" id="ARBA00004141"/>
    </source>
</evidence>
<dbReference type="EMBL" id="LGRX02031869">
    <property type="protein sequence ID" value="KAK3244425.1"/>
    <property type="molecule type" value="Genomic_DNA"/>
</dbReference>
<dbReference type="Gene3D" id="1.20.1250.20">
    <property type="entry name" value="MFS general substrate transporter like domains"/>
    <property type="match status" value="1"/>
</dbReference>
<evidence type="ECO:0000256" key="3">
    <source>
        <dbReference type="ARBA" id="ARBA00022989"/>
    </source>
</evidence>
<feature type="non-terminal residue" evidence="7">
    <location>
        <position position="1"/>
    </location>
</feature>
<dbReference type="PANTHER" id="PTHR24064">
    <property type="entry name" value="SOLUTE CARRIER FAMILY 22 MEMBER"/>
    <property type="match status" value="1"/>
</dbReference>
<accession>A0AAE0BYY2</accession>
<name>A0AAE0BYY2_9CHLO</name>
<evidence type="ECO:0000256" key="6">
    <source>
        <dbReference type="SAM" id="Phobius"/>
    </source>
</evidence>
<organism evidence="7 8">
    <name type="scientific">Cymbomonas tetramitiformis</name>
    <dbReference type="NCBI Taxonomy" id="36881"/>
    <lineage>
        <taxon>Eukaryota</taxon>
        <taxon>Viridiplantae</taxon>
        <taxon>Chlorophyta</taxon>
        <taxon>Pyramimonadophyceae</taxon>
        <taxon>Pyramimonadales</taxon>
        <taxon>Pyramimonadaceae</taxon>
        <taxon>Cymbomonas</taxon>
    </lineage>
</organism>
<sequence>GDVRVSFGTPSNRLAEKVLRNMAKMNGMENPGPDSSLAVQGRDTLEGKEDNSQSGPGTSDQHTPSMGMLDLFRGRNRVVTLSMCAVWFATSFVYYGLSLNAGNLSGDVYWNLALLSVIEIPGNYAGTVGMERIGRRTTCFLAFALAAVSCFATAATIHLGRGDVATAFVVTLSLAGKFYITAAFNTAYVYGAEVFPTVLRQSGLGIASSCGRIGGISAPAIVYLDRFGAGIPILVFGCVSALASGVAYLLPETRGKHLADTLEDAHEDTSVNMQD</sequence>
<dbReference type="InterPro" id="IPR036259">
    <property type="entry name" value="MFS_trans_sf"/>
</dbReference>
<feature type="transmembrane region" description="Helical" evidence="6">
    <location>
        <begin position="230"/>
        <end position="250"/>
    </location>
</feature>
<dbReference type="AlphaFoldDB" id="A0AAE0BYY2"/>
<feature type="region of interest" description="Disordered" evidence="5">
    <location>
        <begin position="25"/>
        <end position="66"/>
    </location>
</feature>
<keyword evidence="4 6" id="KW-0472">Membrane</keyword>
<gene>
    <name evidence="7" type="ORF">CYMTET_45957</name>
</gene>
<feature type="transmembrane region" description="Helical" evidence="6">
    <location>
        <begin position="78"/>
        <end position="97"/>
    </location>
</feature>
<protein>
    <submittedName>
        <fullName evidence="7">Uncharacterized protein</fullName>
    </submittedName>
</protein>
<dbReference type="InterPro" id="IPR005828">
    <property type="entry name" value="MFS_sugar_transport-like"/>
</dbReference>
<dbReference type="SUPFAM" id="SSF103473">
    <property type="entry name" value="MFS general substrate transporter"/>
    <property type="match status" value="1"/>
</dbReference>
<evidence type="ECO:0000313" key="7">
    <source>
        <dbReference type="EMBL" id="KAK3244425.1"/>
    </source>
</evidence>
<comment type="subcellular location">
    <subcellularLocation>
        <location evidence="1">Membrane</location>
        <topology evidence="1">Multi-pass membrane protein</topology>
    </subcellularLocation>
</comment>
<evidence type="ECO:0000256" key="5">
    <source>
        <dbReference type="SAM" id="MobiDB-lite"/>
    </source>
</evidence>
<dbReference type="GO" id="GO:0022857">
    <property type="term" value="F:transmembrane transporter activity"/>
    <property type="evidence" value="ECO:0007669"/>
    <property type="project" value="InterPro"/>
</dbReference>
<proteinExistence type="predicted"/>
<comment type="caution">
    <text evidence="7">The sequence shown here is derived from an EMBL/GenBank/DDBJ whole genome shotgun (WGS) entry which is preliminary data.</text>
</comment>
<feature type="transmembrane region" description="Helical" evidence="6">
    <location>
        <begin position="203"/>
        <end position="224"/>
    </location>
</feature>
<feature type="transmembrane region" description="Helical" evidence="6">
    <location>
        <begin position="165"/>
        <end position="191"/>
    </location>
</feature>
<keyword evidence="3 6" id="KW-1133">Transmembrane helix</keyword>
<dbReference type="GO" id="GO:0016020">
    <property type="term" value="C:membrane"/>
    <property type="evidence" value="ECO:0007669"/>
    <property type="project" value="UniProtKB-SubCell"/>
</dbReference>
<feature type="compositionally biased region" description="Polar residues" evidence="5">
    <location>
        <begin position="52"/>
        <end position="64"/>
    </location>
</feature>